<sequence length="175" mass="20887">MRITTFAYNIYLNDLEYNYKNNQLTSEGRILSLIPIGTDFKKVELFSNEDNEGYFEGSICIEDSGNIIVDKHVQTGDLYMLWYDLYQATIMNEYIISYLDVDFEIYTFKKENNIVLTILEEKDKRTTYSLPLNEFNHAVKEGLIEFYNHLNHDYIRNDFDSPYYFKLKDIYTDIC</sequence>
<proteinExistence type="predicted"/>
<reference evidence="1 2" key="1">
    <citation type="submission" date="2019-01" db="EMBL/GenBank/DDBJ databases">
        <title>Draft genome sequences of Macrococcus caseolyticus, Macrococcus canis, Macrococcus bohemicus and Macrococcus goetzii.</title>
        <authorList>
            <person name="Mazhar S."/>
            <person name="Altermann E."/>
            <person name="Hill C."/>
            <person name="Mcauliffe O."/>
        </authorList>
    </citation>
    <scope>NUCLEOTIDE SEQUENCE [LARGE SCALE GENOMIC DNA]</scope>
    <source>
        <strain evidence="1 2">DPC7162</strain>
    </source>
</reference>
<protein>
    <submittedName>
        <fullName evidence="1">Uncharacterized protein</fullName>
    </submittedName>
</protein>
<evidence type="ECO:0000313" key="2">
    <source>
        <dbReference type="Proteomes" id="UP000294865"/>
    </source>
</evidence>
<comment type="caution">
    <text evidence="1">The sequence shown here is derived from an EMBL/GenBank/DDBJ whole genome shotgun (WGS) entry which is preliminary data.</text>
</comment>
<evidence type="ECO:0000313" key="1">
    <source>
        <dbReference type="EMBL" id="TDM15160.1"/>
    </source>
</evidence>
<organism evidence="1 2">
    <name type="scientific">Macrococcoides canis</name>
    <dbReference type="NCBI Taxonomy" id="1855823"/>
    <lineage>
        <taxon>Bacteria</taxon>
        <taxon>Bacillati</taxon>
        <taxon>Bacillota</taxon>
        <taxon>Bacilli</taxon>
        <taxon>Bacillales</taxon>
        <taxon>Staphylococcaceae</taxon>
        <taxon>Macrococcoides</taxon>
    </lineage>
</organism>
<dbReference type="AlphaFoldDB" id="A0A4R6C2M7"/>
<dbReference type="Proteomes" id="UP000294865">
    <property type="component" value="Unassembled WGS sequence"/>
</dbReference>
<gene>
    <name evidence="1" type="ORF">ETI04_10650</name>
</gene>
<dbReference type="RefSeq" id="WP_133420391.1">
    <property type="nucleotide sequence ID" value="NZ_SDGP01000007.1"/>
</dbReference>
<name>A0A4R6C2M7_9STAP</name>
<accession>A0A4R6C2M7</accession>
<dbReference type="EMBL" id="SDQG01000009">
    <property type="protein sequence ID" value="TDM15160.1"/>
    <property type="molecule type" value="Genomic_DNA"/>
</dbReference>